<organism evidence="12 14">
    <name type="scientific">Adineta steineri</name>
    <dbReference type="NCBI Taxonomy" id="433720"/>
    <lineage>
        <taxon>Eukaryota</taxon>
        <taxon>Metazoa</taxon>
        <taxon>Spiralia</taxon>
        <taxon>Gnathifera</taxon>
        <taxon>Rotifera</taxon>
        <taxon>Eurotatoria</taxon>
        <taxon>Bdelloidea</taxon>
        <taxon>Adinetida</taxon>
        <taxon>Adinetidae</taxon>
        <taxon>Adineta</taxon>
    </lineage>
</organism>
<feature type="transmembrane region" description="Helical" evidence="9">
    <location>
        <begin position="222"/>
        <end position="244"/>
    </location>
</feature>
<keyword evidence="5" id="KW-0297">G-protein coupled receptor</keyword>
<evidence type="ECO:0000256" key="8">
    <source>
        <dbReference type="ARBA" id="ARBA00023224"/>
    </source>
</evidence>
<keyword evidence="3 9" id="KW-0812">Transmembrane</keyword>
<dbReference type="CDD" id="cd00637">
    <property type="entry name" value="7tm_classA_rhodopsin-like"/>
    <property type="match status" value="1"/>
</dbReference>
<feature type="transmembrane region" description="Helical" evidence="9">
    <location>
        <begin position="132"/>
        <end position="151"/>
    </location>
</feature>
<dbReference type="Proteomes" id="UP000663877">
    <property type="component" value="Unassembled WGS sequence"/>
</dbReference>
<evidence type="ECO:0000256" key="5">
    <source>
        <dbReference type="ARBA" id="ARBA00023040"/>
    </source>
</evidence>
<keyword evidence="13" id="KW-1185">Reference proteome</keyword>
<proteinExistence type="predicted"/>
<dbReference type="PANTHER" id="PTHR24228:SF59">
    <property type="entry name" value="NEUROPEPTIDE RECEPTOR 15"/>
    <property type="match status" value="1"/>
</dbReference>
<feature type="transmembrane region" description="Helical" evidence="9">
    <location>
        <begin position="92"/>
        <end position="111"/>
    </location>
</feature>
<sequence length="306" mass="36095">MNSSEIHEIQSSANYKIIIPISIFCALISIIISCGILMVIFLNKRLHTMAHILICNTCFTSIFYSVVQSNNYIYLIFITQDTSDLSCRFRAYFGYLSIAAVIYSYFIQALSRLFYSIFHRNQRWILSFKTQCIMILIQWMVVILIPLPAILTKDIYYRPTFLCWVPKEKILHMTYTLLVYYVIPITLIVIIYINIYYRVKYLEKNMNIKTIRKIQQNRNLEILRNILILIGIYTSGGIATFIYITTKIEIFYSMGIVLLPLFVTIEKLMTILLDREVRKIIKNYFCQSTTKITVIVRNQNHLVRQN</sequence>
<dbReference type="SUPFAM" id="SSF81321">
    <property type="entry name" value="Family A G protein-coupled receptor-like"/>
    <property type="match status" value="1"/>
</dbReference>
<evidence type="ECO:0000313" key="14">
    <source>
        <dbReference type="Proteomes" id="UP000663877"/>
    </source>
</evidence>
<reference evidence="12" key="1">
    <citation type="submission" date="2021-02" db="EMBL/GenBank/DDBJ databases">
        <authorList>
            <person name="Nowell W R."/>
        </authorList>
    </citation>
    <scope>NUCLEOTIDE SEQUENCE</scope>
</reference>
<dbReference type="InterPro" id="IPR000276">
    <property type="entry name" value="GPCR_Rhodpsn"/>
</dbReference>
<evidence type="ECO:0000256" key="7">
    <source>
        <dbReference type="ARBA" id="ARBA00023170"/>
    </source>
</evidence>
<feature type="domain" description="G-protein coupled receptors family 1 profile" evidence="10">
    <location>
        <begin position="32"/>
        <end position="233"/>
    </location>
</feature>
<feature type="transmembrane region" description="Helical" evidence="9">
    <location>
        <begin position="17"/>
        <end position="42"/>
    </location>
</feature>
<feature type="transmembrane region" description="Helical" evidence="9">
    <location>
        <begin position="49"/>
        <end position="67"/>
    </location>
</feature>
<keyword evidence="4 9" id="KW-1133">Transmembrane helix</keyword>
<dbReference type="EMBL" id="CAJNOM010000019">
    <property type="protein sequence ID" value="CAF0816434.1"/>
    <property type="molecule type" value="Genomic_DNA"/>
</dbReference>
<dbReference type="PROSITE" id="PS50262">
    <property type="entry name" value="G_PROTEIN_RECEP_F1_2"/>
    <property type="match status" value="1"/>
</dbReference>
<name>A0A815EP39_9BILA</name>
<comment type="caution">
    <text evidence="12">The sequence shown here is derived from an EMBL/GenBank/DDBJ whole genome shotgun (WGS) entry which is preliminary data.</text>
</comment>
<dbReference type="Pfam" id="PF00001">
    <property type="entry name" value="7tm_1"/>
    <property type="match status" value="1"/>
</dbReference>
<gene>
    <name evidence="12" type="ORF">BJG266_LOCUS33182</name>
    <name evidence="11" type="ORF">QVE165_LOCUS5024</name>
</gene>
<keyword evidence="7" id="KW-0675">Receptor</keyword>
<dbReference type="Gene3D" id="1.20.1070.10">
    <property type="entry name" value="Rhodopsin 7-helix transmembrane proteins"/>
    <property type="match status" value="1"/>
</dbReference>
<dbReference type="EMBL" id="CAJNOI010000616">
    <property type="protein sequence ID" value="CAF1317937.1"/>
    <property type="molecule type" value="Genomic_DNA"/>
</dbReference>
<evidence type="ECO:0000256" key="6">
    <source>
        <dbReference type="ARBA" id="ARBA00023136"/>
    </source>
</evidence>
<comment type="subcellular location">
    <subcellularLocation>
        <location evidence="1">Cell membrane</location>
        <topology evidence="1">Multi-pass membrane protein</topology>
    </subcellularLocation>
</comment>
<keyword evidence="6 9" id="KW-0472">Membrane</keyword>
<dbReference type="PANTHER" id="PTHR24228">
    <property type="entry name" value="B2 BRADYKININ RECEPTOR/ANGIOTENSIN II RECEPTOR"/>
    <property type="match status" value="1"/>
</dbReference>
<evidence type="ECO:0000256" key="1">
    <source>
        <dbReference type="ARBA" id="ARBA00004651"/>
    </source>
</evidence>
<dbReference type="AlphaFoldDB" id="A0A815EP39"/>
<feature type="transmembrane region" description="Helical" evidence="9">
    <location>
        <begin position="250"/>
        <end position="273"/>
    </location>
</feature>
<evidence type="ECO:0000256" key="4">
    <source>
        <dbReference type="ARBA" id="ARBA00022989"/>
    </source>
</evidence>
<evidence type="ECO:0000313" key="11">
    <source>
        <dbReference type="EMBL" id="CAF0816434.1"/>
    </source>
</evidence>
<evidence type="ECO:0000313" key="12">
    <source>
        <dbReference type="EMBL" id="CAF1317937.1"/>
    </source>
</evidence>
<feature type="transmembrane region" description="Helical" evidence="9">
    <location>
        <begin position="178"/>
        <end position="197"/>
    </location>
</feature>
<dbReference type="Proteomes" id="UP000663832">
    <property type="component" value="Unassembled WGS sequence"/>
</dbReference>
<evidence type="ECO:0000259" key="10">
    <source>
        <dbReference type="PROSITE" id="PS50262"/>
    </source>
</evidence>
<dbReference type="InterPro" id="IPR017452">
    <property type="entry name" value="GPCR_Rhodpsn_7TM"/>
</dbReference>
<evidence type="ECO:0000256" key="2">
    <source>
        <dbReference type="ARBA" id="ARBA00022475"/>
    </source>
</evidence>
<protein>
    <recommendedName>
        <fullName evidence="10">G-protein coupled receptors family 1 profile domain-containing protein</fullName>
    </recommendedName>
</protein>
<accession>A0A815EP39</accession>
<keyword evidence="2" id="KW-1003">Cell membrane</keyword>
<evidence type="ECO:0000256" key="3">
    <source>
        <dbReference type="ARBA" id="ARBA00022692"/>
    </source>
</evidence>
<evidence type="ECO:0000313" key="13">
    <source>
        <dbReference type="Proteomes" id="UP000663832"/>
    </source>
</evidence>
<evidence type="ECO:0000256" key="9">
    <source>
        <dbReference type="SAM" id="Phobius"/>
    </source>
</evidence>
<dbReference type="GO" id="GO:0004930">
    <property type="term" value="F:G protein-coupled receptor activity"/>
    <property type="evidence" value="ECO:0007669"/>
    <property type="project" value="UniProtKB-KW"/>
</dbReference>
<dbReference type="OrthoDB" id="10038100at2759"/>
<keyword evidence="8" id="KW-0807">Transducer</keyword>
<dbReference type="GO" id="GO:0005886">
    <property type="term" value="C:plasma membrane"/>
    <property type="evidence" value="ECO:0007669"/>
    <property type="project" value="UniProtKB-SubCell"/>
</dbReference>